<dbReference type="RefSeq" id="WP_238226820.1">
    <property type="nucleotide sequence ID" value="NZ_BAAADH010000046.1"/>
</dbReference>
<dbReference type="Gene3D" id="3.90.380.10">
    <property type="entry name" value="Naphthalene 1,2-dioxygenase Alpha Subunit, Chain A, domain 1"/>
    <property type="match status" value="2"/>
</dbReference>
<accession>A0ABQ4UIN9</accession>
<evidence type="ECO:0000256" key="6">
    <source>
        <dbReference type="ARBA" id="ARBA00023014"/>
    </source>
</evidence>
<proteinExistence type="predicted"/>
<comment type="caution">
    <text evidence="9">The sequence shown here is derived from an EMBL/GenBank/DDBJ whole genome shotgun (WGS) entry which is preliminary data.</text>
</comment>
<dbReference type="Pfam" id="PF00848">
    <property type="entry name" value="Ring_hydroxyl_A"/>
    <property type="match status" value="1"/>
</dbReference>
<sequence length="382" mass="43306">MNEVFTNPNLGTDRFKINEPEKSYTLPAHLYFDPAQYEIEKDRIFAKSWIFAGSANQLSQAGSYTTVQVADQNIAVVRGKDGVVRAFHNVCSHRAHELLKGSGRTRMIVCPYHAWSYELDGRLKTNSVIESVEDLNTDEFCLKGVKVEEFLGFLWINLDPDAVPLSVQSAGLDEDVRKYVKDPETLVYAGRLTFEIKANWKNVVENFQDCYHCPTAHPALVELFDHCVYRTKNFGIASSHIAPARVDNGAYSFDPEVAGTQLMYAAWYLWPNVTLNVFPGRRNLSFMHIMPTGPETAFEHWDFYLDTETPNADEVAAMDYIKDVLQPEDIGLVESVQRGLHSRAYSQGRLVIDKERSSNSEHGIHHFQSMVVKALTGKPIYE</sequence>
<dbReference type="InterPro" id="IPR017941">
    <property type="entry name" value="Rieske_2Fe-2S"/>
</dbReference>
<keyword evidence="4" id="KW-0560">Oxidoreductase</keyword>
<dbReference type="Pfam" id="PF00355">
    <property type="entry name" value="Rieske"/>
    <property type="match status" value="1"/>
</dbReference>
<name>A0ABQ4UIN9_9HYPH</name>
<keyword evidence="5" id="KW-0408">Iron</keyword>
<keyword evidence="7" id="KW-0520">NAD</keyword>
<keyword evidence="2" id="KW-0001">2Fe-2S</keyword>
<evidence type="ECO:0000256" key="5">
    <source>
        <dbReference type="ARBA" id="ARBA00023004"/>
    </source>
</evidence>
<keyword evidence="6" id="KW-0411">Iron-sulfur</keyword>
<dbReference type="Gene3D" id="2.102.10.10">
    <property type="entry name" value="Rieske [2Fe-2S] iron-sulphur domain"/>
    <property type="match status" value="1"/>
</dbReference>
<evidence type="ECO:0000256" key="7">
    <source>
        <dbReference type="ARBA" id="ARBA00023027"/>
    </source>
</evidence>
<evidence type="ECO:0000256" key="3">
    <source>
        <dbReference type="ARBA" id="ARBA00022723"/>
    </source>
</evidence>
<dbReference type="PROSITE" id="PS51296">
    <property type="entry name" value="RIESKE"/>
    <property type="match status" value="1"/>
</dbReference>
<dbReference type="PROSITE" id="PS00570">
    <property type="entry name" value="RING_HYDROXYL_ALPHA"/>
    <property type="match status" value="1"/>
</dbReference>
<gene>
    <name evidence="9" type="primary">cntA</name>
    <name evidence="9" type="ORF">LNAOJCKE_4097</name>
</gene>
<dbReference type="GO" id="GO:0004497">
    <property type="term" value="F:monooxygenase activity"/>
    <property type="evidence" value="ECO:0007669"/>
    <property type="project" value="UniProtKB-KW"/>
</dbReference>
<evidence type="ECO:0000256" key="2">
    <source>
        <dbReference type="ARBA" id="ARBA00022714"/>
    </source>
</evidence>
<dbReference type="PANTHER" id="PTHR43756:SF5">
    <property type="entry name" value="CHOLINE MONOOXYGENASE, CHLOROPLASTIC"/>
    <property type="match status" value="1"/>
</dbReference>
<organism evidence="9 10">
    <name type="scientific">Methylorubrum aminovorans</name>
    <dbReference type="NCBI Taxonomy" id="269069"/>
    <lineage>
        <taxon>Bacteria</taxon>
        <taxon>Pseudomonadati</taxon>
        <taxon>Pseudomonadota</taxon>
        <taxon>Alphaproteobacteria</taxon>
        <taxon>Hyphomicrobiales</taxon>
        <taxon>Methylobacteriaceae</taxon>
        <taxon>Methylorubrum</taxon>
    </lineage>
</organism>
<comment type="cofactor">
    <cofactor evidence="1">
        <name>Fe cation</name>
        <dbReference type="ChEBI" id="CHEBI:24875"/>
    </cofactor>
</comment>
<keyword evidence="9" id="KW-0503">Monooxygenase</keyword>
<evidence type="ECO:0000256" key="4">
    <source>
        <dbReference type="ARBA" id="ARBA00023002"/>
    </source>
</evidence>
<dbReference type="EMBL" id="BPRC01000018">
    <property type="protein sequence ID" value="GJE66873.1"/>
    <property type="molecule type" value="Genomic_DNA"/>
</dbReference>
<dbReference type="PRINTS" id="PR00090">
    <property type="entry name" value="RNGDIOXGNASE"/>
</dbReference>
<evidence type="ECO:0000313" key="10">
    <source>
        <dbReference type="Proteomes" id="UP001055039"/>
    </source>
</evidence>
<feature type="domain" description="Rieske" evidence="8">
    <location>
        <begin position="49"/>
        <end position="156"/>
    </location>
</feature>
<keyword evidence="10" id="KW-1185">Reference proteome</keyword>
<dbReference type="SUPFAM" id="SSF55961">
    <property type="entry name" value="Bet v1-like"/>
    <property type="match status" value="1"/>
</dbReference>
<dbReference type="PANTHER" id="PTHR43756">
    <property type="entry name" value="CHOLINE MONOOXYGENASE, CHLOROPLASTIC"/>
    <property type="match status" value="1"/>
</dbReference>
<dbReference type="CDD" id="cd03469">
    <property type="entry name" value="Rieske_RO_Alpha_N"/>
    <property type="match status" value="1"/>
</dbReference>
<evidence type="ECO:0000259" key="8">
    <source>
        <dbReference type="PROSITE" id="PS51296"/>
    </source>
</evidence>
<evidence type="ECO:0000256" key="1">
    <source>
        <dbReference type="ARBA" id="ARBA00001962"/>
    </source>
</evidence>
<dbReference type="Proteomes" id="UP001055039">
    <property type="component" value="Unassembled WGS sequence"/>
</dbReference>
<reference evidence="9" key="2">
    <citation type="submission" date="2021-08" db="EMBL/GenBank/DDBJ databases">
        <authorList>
            <person name="Tani A."/>
            <person name="Ola A."/>
            <person name="Ogura Y."/>
            <person name="Katsura K."/>
            <person name="Hayashi T."/>
        </authorList>
    </citation>
    <scope>NUCLEOTIDE SEQUENCE</scope>
    <source>
        <strain evidence="9">NBRC 15686</strain>
    </source>
</reference>
<reference evidence="9" key="1">
    <citation type="journal article" date="2021" name="Front. Microbiol.">
        <title>Comprehensive Comparative Genomics and Phenotyping of Methylobacterium Species.</title>
        <authorList>
            <person name="Alessa O."/>
            <person name="Ogura Y."/>
            <person name="Fujitani Y."/>
            <person name="Takami H."/>
            <person name="Hayashi T."/>
            <person name="Sahin N."/>
            <person name="Tani A."/>
        </authorList>
    </citation>
    <scope>NUCLEOTIDE SEQUENCE</scope>
    <source>
        <strain evidence="9">NBRC 15686</strain>
    </source>
</reference>
<dbReference type="InterPro" id="IPR015879">
    <property type="entry name" value="Ring_hydroxy_dOase_asu_C_dom"/>
</dbReference>
<dbReference type="InterPro" id="IPR001663">
    <property type="entry name" value="Rng_hydr_dOase-A"/>
</dbReference>
<protein>
    <submittedName>
        <fullName evidence="9">Carnitine monooxygenase oxygenase subunit</fullName>
    </submittedName>
</protein>
<keyword evidence="3" id="KW-0479">Metal-binding</keyword>
<dbReference type="InterPro" id="IPR036922">
    <property type="entry name" value="Rieske_2Fe-2S_sf"/>
</dbReference>
<dbReference type="SUPFAM" id="SSF50022">
    <property type="entry name" value="ISP domain"/>
    <property type="match status" value="1"/>
</dbReference>
<dbReference type="InterPro" id="IPR015881">
    <property type="entry name" value="ARHD_Rieske_2Fe_2S"/>
</dbReference>
<evidence type="ECO:0000313" key="9">
    <source>
        <dbReference type="EMBL" id="GJE66873.1"/>
    </source>
</evidence>